<keyword evidence="1" id="KW-0472">Membrane</keyword>
<dbReference type="AlphaFoldDB" id="A0A0F9DLY6"/>
<reference evidence="2" key="1">
    <citation type="journal article" date="2015" name="Nature">
        <title>Complex archaea that bridge the gap between prokaryotes and eukaryotes.</title>
        <authorList>
            <person name="Spang A."/>
            <person name="Saw J.H."/>
            <person name="Jorgensen S.L."/>
            <person name="Zaremba-Niedzwiedzka K."/>
            <person name="Martijn J."/>
            <person name="Lind A.E."/>
            <person name="van Eijk R."/>
            <person name="Schleper C."/>
            <person name="Guy L."/>
            <person name="Ettema T.J."/>
        </authorList>
    </citation>
    <scope>NUCLEOTIDE SEQUENCE</scope>
</reference>
<proteinExistence type="predicted"/>
<keyword evidence="1" id="KW-1133">Transmembrane helix</keyword>
<accession>A0A0F9DLY6</accession>
<keyword evidence="1" id="KW-0812">Transmembrane</keyword>
<dbReference type="EMBL" id="LAZR01028407">
    <property type="protein sequence ID" value="KKL62704.1"/>
    <property type="molecule type" value="Genomic_DNA"/>
</dbReference>
<sequence>PLLVLLVASQAFATTVTVTVNQPSGQTFFPVTENQRFMDINITVVDTNMLSSIHTGTFQFAIGDSNTIIAEDLNLDTSNCTFAVDVNWGSPGADCVVRYTFPRTGTMIPTATYALDVNVFALSPNGGIEADFGSGVSTFSIDNRLVSASVLAILTLSTLILAAVLIFFLLGFLGGVIDGNTMVLLAIVGISAIIGIILVSEFLLLLTP</sequence>
<evidence type="ECO:0000313" key="2">
    <source>
        <dbReference type="EMBL" id="KKL62704.1"/>
    </source>
</evidence>
<feature type="transmembrane region" description="Helical" evidence="1">
    <location>
        <begin position="182"/>
        <end position="206"/>
    </location>
</feature>
<gene>
    <name evidence="2" type="ORF">LCGC14_2182570</name>
</gene>
<feature type="non-terminal residue" evidence="2">
    <location>
        <position position="1"/>
    </location>
</feature>
<comment type="caution">
    <text evidence="2">The sequence shown here is derived from an EMBL/GenBank/DDBJ whole genome shotgun (WGS) entry which is preliminary data.</text>
</comment>
<name>A0A0F9DLY6_9ZZZZ</name>
<organism evidence="2">
    <name type="scientific">marine sediment metagenome</name>
    <dbReference type="NCBI Taxonomy" id="412755"/>
    <lineage>
        <taxon>unclassified sequences</taxon>
        <taxon>metagenomes</taxon>
        <taxon>ecological metagenomes</taxon>
    </lineage>
</organism>
<evidence type="ECO:0000256" key="1">
    <source>
        <dbReference type="SAM" id="Phobius"/>
    </source>
</evidence>
<feature type="transmembrane region" description="Helical" evidence="1">
    <location>
        <begin position="145"/>
        <end position="170"/>
    </location>
</feature>
<protein>
    <submittedName>
        <fullName evidence="2">Uncharacterized protein</fullName>
    </submittedName>
</protein>